<dbReference type="Proteomes" id="UP000070501">
    <property type="component" value="Unassembled WGS sequence"/>
</dbReference>
<dbReference type="GO" id="GO:0006513">
    <property type="term" value="P:protein monoubiquitination"/>
    <property type="evidence" value="ECO:0007669"/>
    <property type="project" value="TreeGrafter"/>
</dbReference>
<dbReference type="PANTHER" id="PTHR31531">
    <property type="entry name" value="E3 UBIQUITIN-PROTEIN LIGASE E3D FAMILY MEMBER"/>
    <property type="match status" value="1"/>
</dbReference>
<feature type="region of interest" description="Disordered" evidence="1">
    <location>
        <begin position="158"/>
        <end position="181"/>
    </location>
</feature>
<dbReference type="InterPro" id="IPR019193">
    <property type="entry name" value="UBQ-conj_enz_E2-bd_prot"/>
</dbReference>
<proteinExistence type="predicted"/>
<reference evidence="3" key="1">
    <citation type="submission" date="2016-02" db="EMBL/GenBank/DDBJ databases">
        <title>Draft genome sequence of Microdochium bolleyi, a fungal endophyte of beachgrass.</title>
        <authorList>
            <consortium name="DOE Joint Genome Institute"/>
            <person name="David A.S."/>
            <person name="May G."/>
            <person name="Haridas S."/>
            <person name="Lim J."/>
            <person name="Wang M."/>
            <person name="Labutti K."/>
            <person name="Lipzen A."/>
            <person name="Barry K."/>
            <person name="Grigoriev I.V."/>
        </authorList>
    </citation>
    <scope>NUCLEOTIDE SEQUENCE [LARGE SCALE GENOMIC DNA]</scope>
    <source>
        <strain evidence="3">J235TASD1</strain>
    </source>
</reference>
<dbReference type="InParanoid" id="A0A136J572"/>
<dbReference type="AlphaFoldDB" id="A0A136J572"/>
<dbReference type="GO" id="GO:0030332">
    <property type="term" value="F:cyclin binding"/>
    <property type="evidence" value="ECO:0007669"/>
    <property type="project" value="TreeGrafter"/>
</dbReference>
<sequence>MALEADSTVLLYAELLPNIRQISVGCSLPSPSSAQTQVDISSDGAHLSVTHDGAKSSLQLPGRVQGSLKPAVREGLTSLTFRLPVLAPAGAAPGGGFTRPAADPQAVPWSAMDIAGGTAVLCRQCEATVVKQDVLASWKDLPSENWAEMMEFWHCHKPDNHKDHNGHQHGPQQDASHAEQHLAATRGYGASSRIAAQPGLGFVDLTSFLVSTADIVPDSVSPTLSSACPTAPVKYNVPSCKNTPGI</sequence>
<dbReference type="Pfam" id="PF09814">
    <property type="entry name" value="HECT_2"/>
    <property type="match status" value="1"/>
</dbReference>
<dbReference type="GO" id="GO:0051865">
    <property type="term" value="P:protein autoubiquitination"/>
    <property type="evidence" value="ECO:0007669"/>
    <property type="project" value="TreeGrafter"/>
</dbReference>
<dbReference type="GO" id="GO:0000151">
    <property type="term" value="C:ubiquitin ligase complex"/>
    <property type="evidence" value="ECO:0007669"/>
    <property type="project" value="TreeGrafter"/>
</dbReference>
<gene>
    <name evidence="2" type="ORF">Micbo1qcDRAFT_61157</name>
</gene>
<dbReference type="GO" id="GO:0005829">
    <property type="term" value="C:cytosol"/>
    <property type="evidence" value="ECO:0007669"/>
    <property type="project" value="TreeGrafter"/>
</dbReference>
<dbReference type="EMBL" id="KQ964249">
    <property type="protein sequence ID" value="KXJ92315.1"/>
    <property type="molecule type" value="Genomic_DNA"/>
</dbReference>
<evidence type="ECO:0000313" key="3">
    <source>
        <dbReference type="Proteomes" id="UP000070501"/>
    </source>
</evidence>
<dbReference type="STRING" id="196109.A0A136J572"/>
<dbReference type="PANTHER" id="PTHR31531:SF2">
    <property type="entry name" value="E3 UBIQUITIN-PROTEIN LIGASE E3D"/>
    <property type="match status" value="1"/>
</dbReference>
<organism evidence="2 3">
    <name type="scientific">Microdochium bolleyi</name>
    <dbReference type="NCBI Taxonomy" id="196109"/>
    <lineage>
        <taxon>Eukaryota</taxon>
        <taxon>Fungi</taxon>
        <taxon>Dikarya</taxon>
        <taxon>Ascomycota</taxon>
        <taxon>Pezizomycotina</taxon>
        <taxon>Sordariomycetes</taxon>
        <taxon>Xylariomycetidae</taxon>
        <taxon>Xylariales</taxon>
        <taxon>Microdochiaceae</taxon>
        <taxon>Microdochium</taxon>
    </lineage>
</organism>
<dbReference type="OrthoDB" id="66510at2759"/>
<name>A0A136J572_9PEZI</name>
<dbReference type="GO" id="GO:0031624">
    <property type="term" value="F:ubiquitin conjugating enzyme binding"/>
    <property type="evidence" value="ECO:0007669"/>
    <property type="project" value="TreeGrafter"/>
</dbReference>
<dbReference type="GO" id="GO:0061630">
    <property type="term" value="F:ubiquitin protein ligase activity"/>
    <property type="evidence" value="ECO:0007669"/>
    <property type="project" value="TreeGrafter"/>
</dbReference>
<dbReference type="GO" id="GO:0000209">
    <property type="term" value="P:protein polyubiquitination"/>
    <property type="evidence" value="ECO:0007669"/>
    <property type="project" value="TreeGrafter"/>
</dbReference>
<dbReference type="GO" id="GO:0005634">
    <property type="term" value="C:nucleus"/>
    <property type="evidence" value="ECO:0007669"/>
    <property type="project" value="TreeGrafter"/>
</dbReference>
<protein>
    <submittedName>
        <fullName evidence="2">Ubiquitin-conjugating enzyme E2-binding protein</fullName>
    </submittedName>
</protein>
<dbReference type="GO" id="GO:0043161">
    <property type="term" value="P:proteasome-mediated ubiquitin-dependent protein catabolic process"/>
    <property type="evidence" value="ECO:0007669"/>
    <property type="project" value="TreeGrafter"/>
</dbReference>
<evidence type="ECO:0000313" key="2">
    <source>
        <dbReference type="EMBL" id="KXJ92315.1"/>
    </source>
</evidence>
<keyword evidence="3" id="KW-1185">Reference proteome</keyword>
<evidence type="ECO:0000256" key="1">
    <source>
        <dbReference type="SAM" id="MobiDB-lite"/>
    </source>
</evidence>
<accession>A0A136J572</accession>